<accession>W4KEU4</accession>
<keyword evidence="6" id="KW-1185">Reference proteome</keyword>
<evidence type="ECO:0000256" key="1">
    <source>
        <dbReference type="ARBA" id="ARBA00022679"/>
    </source>
</evidence>
<dbReference type="Gene3D" id="1.10.8.10">
    <property type="entry name" value="DNA helicase RuvA subunit, C-terminal domain"/>
    <property type="match status" value="1"/>
</dbReference>
<dbReference type="InterPro" id="IPR016135">
    <property type="entry name" value="UBQ-conjugating_enzyme/RWD"/>
</dbReference>
<evidence type="ECO:0000256" key="2">
    <source>
        <dbReference type="ARBA" id="ARBA00022786"/>
    </source>
</evidence>
<dbReference type="PANTHER" id="PTHR46116:SF15">
    <property type="entry name" value="(E3-INDEPENDENT) E2 UBIQUITIN-CONJUGATING ENZYME"/>
    <property type="match status" value="1"/>
</dbReference>
<dbReference type="eggNOG" id="KOG0895">
    <property type="taxonomic scope" value="Eukaryota"/>
</dbReference>
<dbReference type="Proteomes" id="UP000030671">
    <property type="component" value="Unassembled WGS sequence"/>
</dbReference>
<dbReference type="PROSITE" id="PS50127">
    <property type="entry name" value="UBC_2"/>
    <property type="match status" value="1"/>
</dbReference>
<dbReference type="GeneID" id="20671771"/>
<dbReference type="SMART" id="SM00212">
    <property type="entry name" value="UBCc"/>
    <property type="match status" value="1"/>
</dbReference>
<dbReference type="PANTHER" id="PTHR46116">
    <property type="entry name" value="(E3-INDEPENDENT) E2 UBIQUITIN-CONJUGATING ENZYME"/>
    <property type="match status" value="1"/>
</dbReference>
<keyword evidence="1" id="KW-0808">Transferase</keyword>
<dbReference type="InterPro" id="IPR000608">
    <property type="entry name" value="UBC"/>
</dbReference>
<dbReference type="Pfam" id="PF00179">
    <property type="entry name" value="UQ_con"/>
    <property type="match status" value="1"/>
</dbReference>
<feature type="compositionally biased region" description="Basic and acidic residues" evidence="3">
    <location>
        <begin position="502"/>
        <end position="517"/>
    </location>
</feature>
<proteinExistence type="predicted"/>
<dbReference type="AlphaFoldDB" id="W4KEU4"/>
<reference evidence="5 6" key="1">
    <citation type="journal article" date="2012" name="New Phytol.">
        <title>Insight into trade-off between wood decay and parasitism from the genome of a fungal forest pathogen.</title>
        <authorList>
            <person name="Olson A."/>
            <person name="Aerts A."/>
            <person name="Asiegbu F."/>
            <person name="Belbahri L."/>
            <person name="Bouzid O."/>
            <person name="Broberg A."/>
            <person name="Canback B."/>
            <person name="Coutinho P.M."/>
            <person name="Cullen D."/>
            <person name="Dalman K."/>
            <person name="Deflorio G."/>
            <person name="van Diepen L.T."/>
            <person name="Dunand C."/>
            <person name="Duplessis S."/>
            <person name="Durling M."/>
            <person name="Gonthier P."/>
            <person name="Grimwood J."/>
            <person name="Fossdal C.G."/>
            <person name="Hansson D."/>
            <person name="Henrissat B."/>
            <person name="Hietala A."/>
            <person name="Himmelstrand K."/>
            <person name="Hoffmeister D."/>
            <person name="Hogberg N."/>
            <person name="James T.Y."/>
            <person name="Karlsson M."/>
            <person name="Kohler A."/>
            <person name="Kues U."/>
            <person name="Lee Y.H."/>
            <person name="Lin Y.C."/>
            <person name="Lind M."/>
            <person name="Lindquist E."/>
            <person name="Lombard V."/>
            <person name="Lucas S."/>
            <person name="Lunden K."/>
            <person name="Morin E."/>
            <person name="Murat C."/>
            <person name="Park J."/>
            <person name="Raffaello T."/>
            <person name="Rouze P."/>
            <person name="Salamov A."/>
            <person name="Schmutz J."/>
            <person name="Solheim H."/>
            <person name="Stahlberg J."/>
            <person name="Velez H."/>
            <person name="de Vries R.P."/>
            <person name="Wiebenga A."/>
            <person name="Woodward S."/>
            <person name="Yakovlev I."/>
            <person name="Garbelotto M."/>
            <person name="Martin F."/>
            <person name="Grigoriev I.V."/>
            <person name="Stenlid J."/>
        </authorList>
    </citation>
    <scope>NUCLEOTIDE SEQUENCE [LARGE SCALE GENOMIC DNA]</scope>
    <source>
        <strain evidence="5 6">TC 32-1</strain>
    </source>
</reference>
<protein>
    <recommendedName>
        <fullName evidence="4">UBC core domain-containing protein</fullName>
    </recommendedName>
</protein>
<feature type="region of interest" description="Disordered" evidence="3">
    <location>
        <begin position="501"/>
        <end position="522"/>
    </location>
</feature>
<sequence>MDGEIGQLVEMGATPAQARAALKRYKDVMQAAERIFDGAFDDVVDGDGDVYMTTAPANATGRAQANTGRLGDGLNENVEDDEEADDDEYVDYDSDEEVKVSDEKSRTGIDPYAGIFFSKDRREEVIEVEEQPETVHLDGVNEDVQLMTQGQWMKGCPEGGEQGFLFSLYSQLSEGECFCPHGCGYSITRKKSDFFAIYSSFPTFIQQLRSVIRRECKQCHKELCFACGEPFSQAKERTTDTDDDDLFHCSNLQGVILGIGLAMLEHLYHEHVQLISGSQDSKGRNKRRKVEVITPTMAVDGDDDDDIYPTNPIVGKKSKVGIGYAGEVKEDTTGQAEAQMIQKTKDEKLGDLMTQIRVYLPSLHRQGGGRTSDYLVHPTALAHLRRRFNNICSSLLRNDSLTDMSDRSAVYFELFEWLETISNHEALASMMAMPIMVVMSVRTNPTKRPSNGTPPPRERTIIYEGSSGPRELMEAIVIQAQAAIKGLEGVKVVETAPTEMTEEQKRVTNDSKGKAKETAPVVQSEENEKLLKFCNRILATANAIDRSLRETKGDTFLQRLHDALPKISSSSSSSSTANIVVDAGATDEAMQKIYVEWATRVRFEYCDLTVPVPQGESTSDEAPNYKFYFNNDARMLASSDIPKRSLAIAKELAVLTTNLPVAWDSSIFLRVDESRVDIIKALIIGPEGTPFLFDIFLGNSYNHSPPSVKYMTTNGGKYRFNPNLYADGKVCLSLLGTWAGPGWVSGKSTLLQVLISIQSMILCDEPYLNEPGWANSAGTPQSIAYSANVRRMVIKTAMLGNIRNPPEPFGDVIRTHFRLKARSIGAQLDRWLSMDDGKATLSDGATTHRSHYWAKHKWSSGRCGRTEEDDAAATGRRQYVNRVV</sequence>
<feature type="domain" description="UBC core" evidence="4">
    <location>
        <begin position="643"/>
        <end position="802"/>
    </location>
</feature>
<dbReference type="OrthoDB" id="47801at2759"/>
<organism evidence="5 6">
    <name type="scientific">Heterobasidion irregulare (strain TC 32-1)</name>
    <dbReference type="NCBI Taxonomy" id="747525"/>
    <lineage>
        <taxon>Eukaryota</taxon>
        <taxon>Fungi</taxon>
        <taxon>Dikarya</taxon>
        <taxon>Basidiomycota</taxon>
        <taxon>Agaricomycotina</taxon>
        <taxon>Agaricomycetes</taxon>
        <taxon>Russulales</taxon>
        <taxon>Bondarzewiaceae</taxon>
        <taxon>Heterobasidion</taxon>
        <taxon>Heterobasidion annosum species complex</taxon>
    </lineage>
</organism>
<dbReference type="RefSeq" id="XP_009543163.1">
    <property type="nucleotide sequence ID" value="XM_009544868.1"/>
</dbReference>
<evidence type="ECO:0000256" key="3">
    <source>
        <dbReference type="SAM" id="MobiDB-lite"/>
    </source>
</evidence>
<evidence type="ECO:0000313" key="5">
    <source>
        <dbReference type="EMBL" id="ETW83820.1"/>
    </source>
</evidence>
<feature type="compositionally biased region" description="Acidic residues" evidence="3">
    <location>
        <begin position="77"/>
        <end position="86"/>
    </location>
</feature>
<dbReference type="SUPFAM" id="SSF54495">
    <property type="entry name" value="UBC-like"/>
    <property type="match status" value="1"/>
</dbReference>
<dbReference type="EMBL" id="KI925456">
    <property type="protein sequence ID" value="ETW83820.1"/>
    <property type="molecule type" value="Genomic_DNA"/>
</dbReference>
<dbReference type="HOGENOM" id="CLU_310610_0_0_1"/>
<dbReference type="Gene3D" id="3.10.110.10">
    <property type="entry name" value="Ubiquitin Conjugating Enzyme"/>
    <property type="match status" value="1"/>
</dbReference>
<dbReference type="STRING" id="747525.W4KEU4"/>
<dbReference type="InParanoid" id="W4KEU4"/>
<gene>
    <name evidence="5" type="ORF">HETIRDRAFT_34227</name>
</gene>
<evidence type="ECO:0000313" key="6">
    <source>
        <dbReference type="Proteomes" id="UP000030671"/>
    </source>
</evidence>
<dbReference type="KEGG" id="hir:HETIRDRAFT_34227"/>
<feature type="non-terminal residue" evidence="5">
    <location>
        <position position="884"/>
    </location>
</feature>
<name>W4KEU4_HETIT</name>
<keyword evidence="2" id="KW-0833">Ubl conjugation pathway</keyword>
<dbReference type="CDD" id="cd23810">
    <property type="entry name" value="UBCc_BIRC6"/>
    <property type="match status" value="1"/>
</dbReference>
<evidence type="ECO:0000259" key="4">
    <source>
        <dbReference type="PROSITE" id="PS50127"/>
    </source>
</evidence>
<feature type="region of interest" description="Disordered" evidence="3">
    <location>
        <begin position="62"/>
        <end position="86"/>
    </location>
</feature>
<dbReference type="GO" id="GO:0061631">
    <property type="term" value="F:ubiquitin conjugating enzyme activity"/>
    <property type="evidence" value="ECO:0007669"/>
    <property type="project" value="TreeGrafter"/>
</dbReference>